<dbReference type="Pfam" id="PF00266">
    <property type="entry name" value="Aminotran_5"/>
    <property type="match status" value="1"/>
</dbReference>
<dbReference type="EC" id="4.4.1.16" evidence="7"/>
<evidence type="ECO:0000259" key="10">
    <source>
        <dbReference type="Pfam" id="PF00266"/>
    </source>
</evidence>
<dbReference type="GO" id="GO:0016740">
    <property type="term" value="F:transferase activity"/>
    <property type="evidence" value="ECO:0007669"/>
    <property type="project" value="UniProtKB-KW"/>
</dbReference>
<sequence>MLLMQYDPKLPIVVAAGASTYGVGAVIFHVFPNETEKVIMRSSRSLTPEEQKYGQVKNLTIVPVDRLTGIVNPSAILGALRPNQTVLISLMLANNETGAIMPVGDVVRAVRAWEAQLYKSTDNLAPSSYRVFIHSDLAQAVGKLDVNIRKLGIDYGTIVGHKT</sequence>
<dbReference type="InterPro" id="IPR041577">
    <property type="entry name" value="RT_RNaseH_2"/>
</dbReference>
<evidence type="ECO:0000256" key="9">
    <source>
        <dbReference type="SAM" id="Phobius"/>
    </source>
</evidence>
<keyword evidence="13" id="KW-1185">Reference proteome</keyword>
<evidence type="ECO:0000313" key="13">
    <source>
        <dbReference type="Proteomes" id="UP000054324"/>
    </source>
</evidence>
<dbReference type="Pfam" id="PF17919">
    <property type="entry name" value="RT_RNaseH_2"/>
    <property type="match status" value="1"/>
</dbReference>
<gene>
    <name evidence="12" type="ORF">T265_08444</name>
</gene>
<protein>
    <recommendedName>
        <fullName evidence="8">Selenocysteine lyase</fullName>
        <ecNumber evidence="7">4.4.1.16</ecNumber>
    </recommendedName>
</protein>
<dbReference type="OrthoDB" id="10250117at2759"/>
<comment type="subcellular location">
    <subcellularLocation>
        <location evidence="2">Cytoplasm</location>
        <location evidence="2">Cytosol</location>
    </subcellularLocation>
</comment>
<feature type="domain" description="Reverse transcriptase/retrotransposon-derived protein RNase H-like" evidence="11">
    <location>
        <begin position="2"/>
        <end position="57"/>
    </location>
</feature>
<proteinExistence type="predicted"/>
<dbReference type="InterPro" id="IPR000192">
    <property type="entry name" value="Aminotrans_V_dom"/>
</dbReference>
<dbReference type="GeneID" id="20322623"/>
<dbReference type="Gene3D" id="3.40.640.10">
    <property type="entry name" value="Type I PLP-dependent aspartate aminotransferase-like (Major domain)"/>
    <property type="match status" value="1"/>
</dbReference>
<accession>A0A075A8G5</accession>
<name>A0A075A8G5_OPIVI</name>
<evidence type="ECO:0000256" key="8">
    <source>
        <dbReference type="ARBA" id="ARBA00040554"/>
    </source>
</evidence>
<feature type="transmembrane region" description="Helical" evidence="9">
    <location>
        <begin position="12"/>
        <end position="31"/>
    </location>
</feature>
<dbReference type="CTD" id="20322623"/>
<keyword evidence="9" id="KW-1133">Transmembrane helix</keyword>
<organism evidence="12 13">
    <name type="scientific">Opisthorchis viverrini</name>
    <name type="common">Southeast Asian liver fluke</name>
    <dbReference type="NCBI Taxonomy" id="6198"/>
    <lineage>
        <taxon>Eukaryota</taxon>
        <taxon>Metazoa</taxon>
        <taxon>Spiralia</taxon>
        <taxon>Lophotrochozoa</taxon>
        <taxon>Platyhelminthes</taxon>
        <taxon>Trematoda</taxon>
        <taxon>Digenea</taxon>
        <taxon>Opisthorchiida</taxon>
        <taxon>Opisthorchiata</taxon>
        <taxon>Opisthorchiidae</taxon>
        <taxon>Opisthorchis</taxon>
    </lineage>
</organism>
<comment type="subunit">
    <text evidence="3">Homodimer.</text>
</comment>
<evidence type="ECO:0000256" key="2">
    <source>
        <dbReference type="ARBA" id="ARBA00004514"/>
    </source>
</evidence>
<dbReference type="Proteomes" id="UP000054324">
    <property type="component" value="Unassembled WGS sequence"/>
</dbReference>
<keyword evidence="9" id="KW-0812">Transmembrane</keyword>
<dbReference type="RefSeq" id="XP_009172509.1">
    <property type="nucleotide sequence ID" value="XM_009174245.1"/>
</dbReference>
<keyword evidence="4" id="KW-0963">Cytoplasm</keyword>
<evidence type="ECO:0000256" key="5">
    <source>
        <dbReference type="ARBA" id="ARBA00022679"/>
    </source>
</evidence>
<dbReference type="EMBL" id="KL596837">
    <property type="protein sequence ID" value="KER23759.1"/>
    <property type="molecule type" value="Genomic_DNA"/>
</dbReference>
<dbReference type="SUPFAM" id="SSF53383">
    <property type="entry name" value="PLP-dependent transferases"/>
    <property type="match status" value="1"/>
</dbReference>
<dbReference type="PANTHER" id="PTHR11601">
    <property type="entry name" value="CYSTEINE DESULFURYLASE FAMILY MEMBER"/>
    <property type="match status" value="1"/>
</dbReference>
<dbReference type="STRING" id="6198.A0A075A8G5"/>
<evidence type="ECO:0000313" key="12">
    <source>
        <dbReference type="EMBL" id="KER23759.1"/>
    </source>
</evidence>
<reference evidence="12 13" key="1">
    <citation type="submission" date="2013-11" db="EMBL/GenBank/DDBJ databases">
        <title>Opisthorchis viverrini - life in the bile duct.</title>
        <authorList>
            <person name="Young N.D."/>
            <person name="Nagarajan N."/>
            <person name="Lin S.J."/>
            <person name="Korhonen P.K."/>
            <person name="Jex A.R."/>
            <person name="Hall R.S."/>
            <person name="Safavi-Hemami H."/>
            <person name="Kaewkong W."/>
            <person name="Bertrand D."/>
            <person name="Gao S."/>
            <person name="Seet Q."/>
            <person name="Wongkham S."/>
            <person name="Teh B.T."/>
            <person name="Wongkham C."/>
            <person name="Intapan P.M."/>
            <person name="Maleewong W."/>
            <person name="Yang X."/>
            <person name="Hu M."/>
            <person name="Wang Z."/>
            <person name="Hofmann A."/>
            <person name="Sternberg P.W."/>
            <person name="Tan P."/>
            <person name="Wang J."/>
            <person name="Gasser R.B."/>
        </authorList>
    </citation>
    <scope>NUCLEOTIDE SEQUENCE [LARGE SCALE GENOMIC DNA]</scope>
</reference>
<evidence type="ECO:0000259" key="11">
    <source>
        <dbReference type="Pfam" id="PF17919"/>
    </source>
</evidence>
<dbReference type="InterPro" id="IPR015421">
    <property type="entry name" value="PyrdxlP-dep_Trfase_major"/>
</dbReference>
<dbReference type="InterPro" id="IPR015424">
    <property type="entry name" value="PyrdxlP-dep_Trfase"/>
</dbReference>
<comment type="function">
    <text evidence="6">Catalyzes the decomposition of L-selenocysteine to L-alanine and elemental selenium.</text>
</comment>
<keyword evidence="5" id="KW-0808">Transferase</keyword>
<keyword evidence="9" id="KW-0472">Membrane</keyword>
<dbReference type="AlphaFoldDB" id="A0A075A8G5"/>
<dbReference type="PANTHER" id="PTHR11601:SF62">
    <property type="entry name" value="SELENOCYSTEINE LYASE"/>
    <property type="match status" value="1"/>
</dbReference>
<dbReference type="GO" id="GO:0009000">
    <property type="term" value="F:selenocysteine lyase activity"/>
    <property type="evidence" value="ECO:0007669"/>
    <property type="project" value="UniProtKB-EC"/>
</dbReference>
<feature type="domain" description="Aminotransferase class V" evidence="10">
    <location>
        <begin position="59"/>
        <end position="162"/>
    </location>
</feature>
<evidence type="ECO:0000256" key="7">
    <source>
        <dbReference type="ARBA" id="ARBA00039054"/>
    </source>
</evidence>
<dbReference type="KEGG" id="ovi:T265_08444"/>
<comment type="cofactor">
    <cofactor evidence="1">
        <name>pyridoxal 5'-phosphate</name>
        <dbReference type="ChEBI" id="CHEBI:597326"/>
    </cofactor>
</comment>
<evidence type="ECO:0000256" key="4">
    <source>
        <dbReference type="ARBA" id="ARBA00022490"/>
    </source>
</evidence>
<evidence type="ECO:0000256" key="1">
    <source>
        <dbReference type="ARBA" id="ARBA00001933"/>
    </source>
</evidence>
<evidence type="ECO:0000256" key="6">
    <source>
        <dbReference type="ARBA" id="ARBA00037407"/>
    </source>
</evidence>
<dbReference type="GO" id="GO:0005829">
    <property type="term" value="C:cytosol"/>
    <property type="evidence" value="ECO:0007669"/>
    <property type="project" value="UniProtKB-SubCell"/>
</dbReference>
<evidence type="ECO:0000256" key="3">
    <source>
        <dbReference type="ARBA" id="ARBA00011738"/>
    </source>
</evidence>